<feature type="region of interest" description="Disordered" evidence="9">
    <location>
        <begin position="431"/>
        <end position="462"/>
    </location>
</feature>
<accession>A0A8C4NDT9</accession>
<dbReference type="GO" id="GO:0008270">
    <property type="term" value="F:zinc ion binding"/>
    <property type="evidence" value="ECO:0007669"/>
    <property type="project" value="UniProtKB-KW"/>
</dbReference>
<dbReference type="AlphaFoldDB" id="A0A8C4NDT9"/>
<dbReference type="PANTHER" id="PTHR14471:SF5">
    <property type="entry name" value="E3 UBIQUITIN-PROTEIN LIGASE MARCHF10-RELATED"/>
    <property type="match status" value="1"/>
</dbReference>
<evidence type="ECO:0000256" key="5">
    <source>
        <dbReference type="ARBA" id="ARBA00022723"/>
    </source>
</evidence>
<keyword evidence="5" id="KW-0479">Metal-binding</keyword>
<proteinExistence type="predicted"/>
<dbReference type="GeneTree" id="ENSGT00530000063836"/>
<keyword evidence="12" id="KW-1185">Reference proteome</keyword>
<evidence type="ECO:0000256" key="9">
    <source>
        <dbReference type="SAM" id="MobiDB-lite"/>
    </source>
</evidence>
<reference evidence="11" key="1">
    <citation type="submission" date="2025-08" db="UniProtKB">
        <authorList>
            <consortium name="Ensembl"/>
        </authorList>
    </citation>
    <scope>IDENTIFICATION</scope>
</reference>
<evidence type="ECO:0000259" key="10">
    <source>
        <dbReference type="PROSITE" id="PS51292"/>
    </source>
</evidence>
<dbReference type="InterPro" id="IPR011016">
    <property type="entry name" value="Znf_RING-CH"/>
</dbReference>
<evidence type="ECO:0000256" key="4">
    <source>
        <dbReference type="ARBA" id="ARBA00022679"/>
    </source>
</evidence>
<keyword evidence="8" id="KW-0862">Zinc</keyword>
<dbReference type="SMART" id="SM00744">
    <property type="entry name" value="RINGv"/>
    <property type="match status" value="1"/>
</dbReference>
<evidence type="ECO:0000256" key="6">
    <source>
        <dbReference type="ARBA" id="ARBA00022771"/>
    </source>
</evidence>
<feature type="compositionally biased region" description="Basic and acidic residues" evidence="9">
    <location>
        <begin position="446"/>
        <end position="462"/>
    </location>
</feature>
<feature type="region of interest" description="Disordered" evidence="9">
    <location>
        <begin position="365"/>
        <end position="401"/>
    </location>
</feature>
<comment type="catalytic activity">
    <reaction evidence="1">
        <text>S-ubiquitinyl-[E2 ubiquitin-conjugating enzyme]-L-cysteine + [acceptor protein]-L-lysine = [E2 ubiquitin-conjugating enzyme]-L-cysteine + N(6)-ubiquitinyl-[acceptor protein]-L-lysine.</text>
        <dbReference type="EC" id="2.3.2.27"/>
    </reaction>
</comment>
<dbReference type="SUPFAM" id="SSF57850">
    <property type="entry name" value="RING/U-box"/>
    <property type="match status" value="1"/>
</dbReference>
<comment type="pathway">
    <text evidence="2">Protein modification; protein ubiquitination.</text>
</comment>
<evidence type="ECO:0000313" key="12">
    <source>
        <dbReference type="Proteomes" id="UP000694388"/>
    </source>
</evidence>
<dbReference type="PROSITE" id="PS51292">
    <property type="entry name" value="ZF_RING_CH"/>
    <property type="match status" value="1"/>
</dbReference>
<keyword evidence="7" id="KW-0833">Ubl conjugation pathway</keyword>
<sequence length="643" mass="72405">MHVAQGARPRRLYTRLGQRVSHTLQNGSANSSASTPLDRNNPGTSCPSSQRPSHACGGTTHTYGTREQLWVPHHSSYPLLGLEERTESSLTTQVGRTNRRPSRLSFGSVGGRRASDGQGYVWQDQEVVDQDMSRSSATYRNCTSPEESDGDAFVFSREFRRSNAFSFRGLYSQAEDAASHTDRFARWSLAGPESGMQSRPDAESVDQGDGYGWRRTRSHRFQPLQGRSSGWSAFPRSSPSENAVRRNWSDATNIQAERERQPQGHRVRRWRFQTDSLLETERQHFTRIDTQGEPAEVNAFSSSREPLRPPLWPRSRRFELLGFPNPGFDESPTLLLDSPSFEELCSEEPFIHRLPLGMTFEADISQSASASGPQSSSSAQRSEGARDDGNTSSSTTSISHHRAESPVFSLLSVGGQRLWLSHAHHRALESEVGLPDENVNVSPGGDENKEGACPSHSRDPERLRQIQERLLQEESDEEEGDICRICQTGMVLEENPLLTPCGCTGSLHFVHQACMMRWLEAKIKAGADPHTVLICELCKQRLTIDIPDFDIYRLYQQHSSTQVQDNFVSSGLYLVLLLHLCEQRFADVASAPQQRPRSGRVSPFLLFIIFFCQYPDECCNLLLRMMNFFFYEDVSENCFLAFL</sequence>
<feature type="compositionally biased region" description="Low complexity" evidence="9">
    <location>
        <begin position="365"/>
        <end position="382"/>
    </location>
</feature>
<feature type="compositionally biased region" description="Polar residues" evidence="9">
    <location>
        <begin position="225"/>
        <end position="241"/>
    </location>
</feature>
<dbReference type="InterPro" id="IPR013083">
    <property type="entry name" value="Znf_RING/FYVE/PHD"/>
</dbReference>
<feature type="compositionally biased region" description="Polar residues" evidence="9">
    <location>
        <begin position="22"/>
        <end position="52"/>
    </location>
</feature>
<dbReference type="Gene3D" id="3.30.40.10">
    <property type="entry name" value="Zinc/RING finger domain, C3HC4 (zinc finger)"/>
    <property type="match status" value="1"/>
</dbReference>
<organism evidence="11 12">
    <name type="scientific">Eptatretus burgeri</name>
    <name type="common">Inshore hagfish</name>
    <dbReference type="NCBI Taxonomy" id="7764"/>
    <lineage>
        <taxon>Eukaryota</taxon>
        <taxon>Metazoa</taxon>
        <taxon>Chordata</taxon>
        <taxon>Craniata</taxon>
        <taxon>Vertebrata</taxon>
        <taxon>Cyclostomata</taxon>
        <taxon>Myxini</taxon>
        <taxon>Myxiniformes</taxon>
        <taxon>Myxinidae</taxon>
        <taxon>Eptatretinae</taxon>
        <taxon>Eptatretus</taxon>
    </lineage>
</organism>
<feature type="region of interest" description="Disordered" evidence="9">
    <location>
        <begin position="22"/>
        <end position="60"/>
    </location>
</feature>
<dbReference type="InterPro" id="IPR052297">
    <property type="entry name" value="RING-CH-type_E3_ubiq-ligase"/>
</dbReference>
<dbReference type="EC" id="2.3.2.27" evidence="3"/>
<evidence type="ECO:0000256" key="1">
    <source>
        <dbReference type="ARBA" id="ARBA00000900"/>
    </source>
</evidence>
<dbReference type="Proteomes" id="UP000694388">
    <property type="component" value="Unplaced"/>
</dbReference>
<evidence type="ECO:0000256" key="2">
    <source>
        <dbReference type="ARBA" id="ARBA00004906"/>
    </source>
</evidence>
<evidence type="ECO:0000313" key="11">
    <source>
        <dbReference type="Ensembl" id="ENSEBUP00000005301.1"/>
    </source>
</evidence>
<dbReference type="PANTHER" id="PTHR14471">
    <property type="entry name" value="MARCH7/10 E3 UBIQUITIN PROTEIN LIGASE FAMILY MEMBER"/>
    <property type="match status" value="1"/>
</dbReference>
<feature type="domain" description="RING-CH-type" evidence="10">
    <location>
        <begin position="475"/>
        <end position="545"/>
    </location>
</feature>
<evidence type="ECO:0000256" key="7">
    <source>
        <dbReference type="ARBA" id="ARBA00022786"/>
    </source>
</evidence>
<keyword evidence="6" id="KW-0863">Zinc-finger</keyword>
<protein>
    <recommendedName>
        <fullName evidence="3">RING-type E3 ubiquitin transferase</fullName>
        <ecNumber evidence="3">2.3.2.27</ecNumber>
    </recommendedName>
</protein>
<reference evidence="11" key="2">
    <citation type="submission" date="2025-09" db="UniProtKB">
        <authorList>
            <consortium name="Ensembl"/>
        </authorList>
    </citation>
    <scope>IDENTIFICATION</scope>
</reference>
<name>A0A8C4NDT9_EPTBU</name>
<evidence type="ECO:0000256" key="3">
    <source>
        <dbReference type="ARBA" id="ARBA00012483"/>
    </source>
</evidence>
<evidence type="ECO:0000256" key="8">
    <source>
        <dbReference type="ARBA" id="ARBA00022833"/>
    </source>
</evidence>
<dbReference type="Pfam" id="PF12906">
    <property type="entry name" value="RINGv"/>
    <property type="match status" value="1"/>
</dbReference>
<feature type="region of interest" description="Disordered" evidence="9">
    <location>
        <begin position="87"/>
        <end position="116"/>
    </location>
</feature>
<dbReference type="Ensembl" id="ENSEBUT00000005739.1">
    <property type="protein sequence ID" value="ENSEBUP00000005301.1"/>
    <property type="gene ID" value="ENSEBUG00000003616.1"/>
</dbReference>
<dbReference type="GO" id="GO:0061630">
    <property type="term" value="F:ubiquitin protein ligase activity"/>
    <property type="evidence" value="ECO:0007669"/>
    <property type="project" value="UniProtKB-EC"/>
</dbReference>
<keyword evidence="4" id="KW-0808">Transferase</keyword>
<feature type="region of interest" description="Disordered" evidence="9">
    <location>
        <begin position="190"/>
        <end position="245"/>
    </location>
</feature>